<evidence type="ECO:0000256" key="11">
    <source>
        <dbReference type="HAMAP-Rule" id="MF_01612"/>
    </source>
</evidence>
<evidence type="ECO:0000313" key="15">
    <source>
        <dbReference type="EMBL" id="AIS32302.1"/>
    </source>
</evidence>
<comment type="catalytic activity">
    <reaction evidence="9 11">
        <text>5-amino-6-(D-ribitylamino)uracil + L-tyrosine + S-adenosyl-L-methionine = 5-amino-5-(4-hydroxybenzyl)-6-(D-ribitylimino)-5,6-dihydrouracil + 2-iminoacetate + 5'-deoxyadenosine + L-methionine + H(+)</text>
        <dbReference type="Rhea" id="RHEA:55200"/>
        <dbReference type="ChEBI" id="CHEBI:15378"/>
        <dbReference type="ChEBI" id="CHEBI:15934"/>
        <dbReference type="ChEBI" id="CHEBI:17319"/>
        <dbReference type="ChEBI" id="CHEBI:57844"/>
        <dbReference type="ChEBI" id="CHEBI:58315"/>
        <dbReference type="ChEBI" id="CHEBI:59789"/>
        <dbReference type="ChEBI" id="CHEBI:77846"/>
        <dbReference type="ChEBI" id="CHEBI:85936"/>
        <dbReference type="EC" id="2.5.1.147"/>
    </reaction>
</comment>
<dbReference type="AlphaFoldDB" id="A0A089ZE34"/>
<dbReference type="HAMAP" id="MF_01612">
    <property type="entry name" value="FO_synth_sub2"/>
    <property type="match status" value="1"/>
</dbReference>
<evidence type="ECO:0000256" key="2">
    <source>
        <dbReference type="ARBA" id="ARBA00012289"/>
    </source>
</evidence>
<dbReference type="UniPathway" id="UPA00072"/>
<comment type="pathway">
    <text evidence="1 11">Cofactor biosynthesis; coenzyme F0 biosynthesis.</text>
</comment>
<evidence type="ECO:0000256" key="12">
    <source>
        <dbReference type="PIRSR" id="PIRSR004762-1"/>
    </source>
</evidence>
<dbReference type="NCBIfam" id="TIGR00423">
    <property type="entry name" value="CofH family radical SAM protein"/>
    <property type="match status" value="1"/>
</dbReference>
<feature type="binding site" evidence="11 12">
    <location>
        <position position="76"/>
    </location>
    <ligand>
        <name>[4Fe-4S] cluster</name>
        <dbReference type="ChEBI" id="CHEBI:49883"/>
        <note>4Fe-4S-S-AdoMet</note>
    </ligand>
</feature>
<dbReference type="InterPro" id="IPR019940">
    <property type="entry name" value="CofH_family"/>
</dbReference>
<comment type="function">
    <text evidence="11">Catalyzes the radical-mediated synthesis of 5-amino-5-(4-hydroxybenzyl)-6-(D-ribitylimino)-5,6-dihydrouracil from 5-amino-6-(D-ribitylamino)uracil and L-tyrosine.</text>
</comment>
<evidence type="ECO:0000256" key="1">
    <source>
        <dbReference type="ARBA" id="ARBA00004712"/>
    </source>
</evidence>
<evidence type="ECO:0000256" key="6">
    <source>
        <dbReference type="ARBA" id="ARBA00022723"/>
    </source>
</evidence>
<feature type="binding site" evidence="11 12">
    <location>
        <position position="79"/>
    </location>
    <ligand>
        <name>[4Fe-4S] cluster</name>
        <dbReference type="ChEBI" id="CHEBI:49883"/>
        <note>4Fe-4S-S-AdoMet</note>
    </ligand>
</feature>
<dbReference type="PANTHER" id="PTHR43076:SF1">
    <property type="entry name" value="LIPOYL SYNTHASE 2"/>
    <property type="match status" value="1"/>
</dbReference>
<dbReference type="GO" id="GO:0051539">
    <property type="term" value="F:4 iron, 4 sulfur cluster binding"/>
    <property type="evidence" value="ECO:0007669"/>
    <property type="project" value="UniProtKB-KW"/>
</dbReference>
<dbReference type="Pfam" id="PF04055">
    <property type="entry name" value="Radical_SAM"/>
    <property type="match status" value="1"/>
</dbReference>
<dbReference type="InterPro" id="IPR020050">
    <property type="entry name" value="FO_synthase_su2"/>
</dbReference>
<dbReference type="PIRSF" id="PIRSF004762">
    <property type="entry name" value="CHP00423"/>
    <property type="match status" value="1"/>
</dbReference>
<name>A0A089ZE34_METFO</name>
<protein>
    <recommendedName>
        <fullName evidence="2 11">5-amino-6-(D-ribitylamino)uracil--L-tyrosine 4-hydroxyphenyl transferase</fullName>
        <ecNumber evidence="2 11">2.5.1.147</ecNumber>
    </recommendedName>
    <alternativeName>
        <fullName evidence="11">FO synthase subunit 2</fullName>
    </alternativeName>
</protein>
<evidence type="ECO:0000256" key="9">
    <source>
        <dbReference type="ARBA" id="ARBA00048468"/>
    </source>
</evidence>
<feature type="binding site" evidence="13">
    <location>
        <position position="148"/>
    </location>
    <ligand>
        <name>(3R)-3-methyl-D-ornithine</name>
        <dbReference type="ChEBI" id="CHEBI:64642"/>
    </ligand>
</feature>
<dbReference type="Pfam" id="PF19288">
    <property type="entry name" value="CofH_C"/>
    <property type="match status" value="1"/>
</dbReference>
<comment type="similarity">
    <text evidence="11">Belongs to the radical SAM superfamily. CofH family.</text>
</comment>
<dbReference type="SFLD" id="SFLDG01388">
    <property type="entry name" value="7_8-didemethyl-8-hydroxy-5-dea"/>
    <property type="match status" value="1"/>
</dbReference>
<dbReference type="NCBIfam" id="NF005609">
    <property type="entry name" value="PRK07360.1"/>
    <property type="match status" value="1"/>
</dbReference>
<dbReference type="CDD" id="cd01335">
    <property type="entry name" value="Radical_SAM"/>
    <property type="match status" value="1"/>
</dbReference>
<dbReference type="InterPro" id="IPR034405">
    <property type="entry name" value="F420"/>
</dbReference>
<evidence type="ECO:0000256" key="5">
    <source>
        <dbReference type="ARBA" id="ARBA00022691"/>
    </source>
</evidence>
<dbReference type="STRING" id="2162.BRM9_1488"/>
<feature type="binding site" evidence="13">
    <location>
        <position position="184"/>
    </location>
    <ligand>
        <name>S-adenosyl-L-methionine</name>
        <dbReference type="ChEBI" id="CHEBI:59789"/>
    </ligand>
</feature>
<dbReference type="InterPro" id="IPR058240">
    <property type="entry name" value="rSAM_sf"/>
</dbReference>
<evidence type="ECO:0000256" key="4">
    <source>
        <dbReference type="ARBA" id="ARBA00022679"/>
    </source>
</evidence>
<dbReference type="SFLD" id="SFLDG01064">
    <property type="entry name" value="F420__menaquinone_cofactor_bio"/>
    <property type="match status" value="1"/>
</dbReference>
<dbReference type="SFLD" id="SFLDF00343">
    <property type="entry name" value="aminofutalosine_synthase_(mqnE"/>
    <property type="match status" value="1"/>
</dbReference>
<dbReference type="GeneID" id="24792652"/>
<evidence type="ECO:0000259" key="14">
    <source>
        <dbReference type="PROSITE" id="PS51918"/>
    </source>
</evidence>
<dbReference type="NCBIfam" id="TIGR03551">
    <property type="entry name" value="F420_cofH"/>
    <property type="match status" value="1"/>
</dbReference>
<comment type="subunit">
    <text evidence="10">Consists of two subunits, CofG and CofH.</text>
</comment>
<dbReference type="SFLD" id="SFLDF00342">
    <property type="entry name" value="cyclic_dehypoxanthine_futalosi"/>
    <property type="match status" value="1"/>
</dbReference>
<feature type="binding site" evidence="11 12">
    <location>
        <position position="72"/>
    </location>
    <ligand>
        <name>[4Fe-4S] cluster</name>
        <dbReference type="ChEBI" id="CHEBI:49883"/>
        <note>4Fe-4S-S-AdoMet</note>
    </ligand>
</feature>
<evidence type="ECO:0000256" key="13">
    <source>
        <dbReference type="PIRSR" id="PIRSR004762-2"/>
    </source>
</evidence>
<evidence type="ECO:0000313" key="16">
    <source>
        <dbReference type="Proteomes" id="UP000029661"/>
    </source>
</evidence>
<gene>
    <name evidence="15" type="primary">cofH2</name>
    <name evidence="11" type="synonym">cofH</name>
    <name evidence="15" type="ORF">BRM9_1488</name>
</gene>
<evidence type="ECO:0000256" key="10">
    <source>
        <dbReference type="ARBA" id="ARBA00064449"/>
    </source>
</evidence>
<dbReference type="KEGG" id="mfc:BRM9_1488"/>
<keyword evidence="4 11" id="KW-0808">Transferase</keyword>
<evidence type="ECO:0000256" key="8">
    <source>
        <dbReference type="ARBA" id="ARBA00023014"/>
    </source>
</evidence>
<sequence>MNKTPDIEPTIEEILNKALEKPISREEALKLIETTGDEYQALIRAADRRRQELVGDEVTYIKNWNINFTDICTGTCGFCAFRKDPGQEGAYFLDVDEIVQRTRTAWDDGAVEVCIQGGLHPDVDAYFYEKILLGIKEEIPDMHIHAFSPMEIFYGASQAELTLEETLKMLKDAGLGSMPGTAAEILNDDVRKVICPGKLTTSQWVEVIETAHQTGVPTTCTMMYGHVESAEHRVEHLEILRNIQKKTKGFTEFVPLTFMHYNAPLYKQGISIPGTTGTEDLKLYAVARLMFGDLLKNIQVSWVKLGFKFAQVCLTAGCNDLGGTLGEENISRSAGAQHGVYTPPEELQRIIRDLDRIPAERDTLYKNIRQL</sequence>
<feature type="binding site" evidence="13">
    <location>
        <position position="78"/>
    </location>
    <ligand>
        <name>S-adenosyl-L-methionine</name>
        <dbReference type="ChEBI" id="CHEBI:59789"/>
    </ligand>
</feature>
<dbReference type="SFLD" id="SFLDF00293">
    <property type="entry name" value="((2_3_4_5-tetrahydroxypentyl)a"/>
    <property type="match status" value="1"/>
</dbReference>
<keyword evidence="6 11" id="KW-0479">Metal-binding</keyword>
<dbReference type="GO" id="GO:0141093">
    <property type="term" value="F:5-amino-6-(D-ribitylamino)uracil--L-tyrosine 4-hydroxyphenyl transferase activity"/>
    <property type="evidence" value="ECO:0007669"/>
    <property type="project" value="UniProtKB-EC"/>
</dbReference>
<evidence type="ECO:0000256" key="7">
    <source>
        <dbReference type="ARBA" id="ARBA00023004"/>
    </source>
</evidence>
<dbReference type="SFLD" id="SFLDS00029">
    <property type="entry name" value="Radical_SAM"/>
    <property type="match status" value="1"/>
</dbReference>
<dbReference type="InterPro" id="IPR007197">
    <property type="entry name" value="rSAM"/>
</dbReference>
<reference evidence="15 16" key="1">
    <citation type="submission" date="2013-12" db="EMBL/GenBank/DDBJ databases">
        <title>The complete genome sequence of Methanobacterium sp. BRM9.</title>
        <authorList>
            <consortium name="Pastoral Greenhouse Gas Research Consortium"/>
            <person name="Kelly W.J."/>
            <person name="Leahy S.C."/>
            <person name="Perry R."/>
            <person name="Li D."/>
            <person name="Altermann E."/>
            <person name="Lambie S.C."/>
            <person name="Attwood G.T."/>
        </authorList>
    </citation>
    <scope>NUCLEOTIDE SEQUENCE [LARGE SCALE GENOMIC DNA]</scope>
    <source>
        <strain evidence="15 16">BRM9</strain>
    </source>
</reference>
<feature type="binding site" evidence="13">
    <location>
        <position position="301"/>
    </location>
    <ligand>
        <name>(3R)-3-methyl-D-ornithine</name>
        <dbReference type="ChEBI" id="CHEBI:64642"/>
    </ligand>
</feature>
<comment type="subunit">
    <text evidence="11">The FO synthase complex consists of two subunits, CofG and CofH.</text>
</comment>
<dbReference type="InterPro" id="IPR013785">
    <property type="entry name" value="Aldolase_TIM"/>
</dbReference>
<keyword evidence="7 11" id="KW-0408">Iron</keyword>
<keyword evidence="8 11" id="KW-0411">Iron-sulfur</keyword>
<accession>A0A089ZE34</accession>
<keyword evidence="3 11" id="KW-0004">4Fe-4S</keyword>
<comment type="cofactor">
    <cofactor evidence="11 12">
        <name>[4Fe-4S] cluster</name>
        <dbReference type="ChEBI" id="CHEBI:49883"/>
    </cofactor>
    <text evidence="11 12">Binds 1 [4Fe-4S] cluster. The cluster is coordinated with 3 cysteines and an exchangeable S-adenosyl-L-methionine.</text>
</comment>
<dbReference type="GO" id="GO:0005506">
    <property type="term" value="F:iron ion binding"/>
    <property type="evidence" value="ECO:0007669"/>
    <property type="project" value="UniProtKB-UniRule"/>
</dbReference>
<organism evidence="15 16">
    <name type="scientific">Methanobacterium formicicum</name>
    <dbReference type="NCBI Taxonomy" id="2162"/>
    <lineage>
        <taxon>Archaea</taxon>
        <taxon>Methanobacteriati</taxon>
        <taxon>Methanobacteriota</taxon>
        <taxon>Methanomada group</taxon>
        <taxon>Methanobacteria</taxon>
        <taxon>Methanobacteriales</taxon>
        <taxon>Methanobacteriaceae</taxon>
        <taxon>Methanobacterium</taxon>
    </lineage>
</organism>
<dbReference type="InterPro" id="IPR006638">
    <property type="entry name" value="Elp3/MiaA/NifB-like_rSAM"/>
</dbReference>
<dbReference type="GO" id="GO:0044689">
    <property type="term" value="F:7,8-didemethyl-8-hydroxy-5-deazariboflavin synthase activity"/>
    <property type="evidence" value="ECO:0007669"/>
    <property type="project" value="TreeGrafter"/>
</dbReference>
<dbReference type="PROSITE" id="PS51918">
    <property type="entry name" value="RADICAL_SAM"/>
    <property type="match status" value="1"/>
</dbReference>
<feature type="domain" description="Radical SAM core" evidence="14">
    <location>
        <begin position="58"/>
        <end position="293"/>
    </location>
</feature>
<dbReference type="PANTHER" id="PTHR43076">
    <property type="entry name" value="FO SYNTHASE (COFH)"/>
    <property type="match status" value="1"/>
</dbReference>
<dbReference type="SMART" id="SM00729">
    <property type="entry name" value="Elp3"/>
    <property type="match status" value="1"/>
</dbReference>
<dbReference type="Gene3D" id="3.20.20.70">
    <property type="entry name" value="Aldolase class I"/>
    <property type="match status" value="1"/>
</dbReference>
<dbReference type="RefSeq" id="WP_048085309.1">
    <property type="nucleotide sequence ID" value="NZ_CP006933.1"/>
</dbReference>
<dbReference type="OrthoDB" id="8186at2157"/>
<dbReference type="Proteomes" id="UP000029661">
    <property type="component" value="Chromosome"/>
</dbReference>
<evidence type="ECO:0000256" key="3">
    <source>
        <dbReference type="ARBA" id="ARBA00022485"/>
    </source>
</evidence>
<keyword evidence="5 11" id="KW-0949">S-adenosyl-L-methionine</keyword>
<dbReference type="FunFam" id="3.20.20.70:FF:000134">
    <property type="entry name" value="7,8-didemethyl-8-hydroxy-5-deazariboflavin synthase"/>
    <property type="match status" value="1"/>
</dbReference>
<dbReference type="EC" id="2.5.1.147" evidence="2 11"/>
<proteinExistence type="inferred from homology"/>
<dbReference type="SUPFAM" id="SSF102114">
    <property type="entry name" value="Radical SAM enzymes"/>
    <property type="match status" value="1"/>
</dbReference>
<dbReference type="EMBL" id="CP006933">
    <property type="protein sequence ID" value="AIS32302.1"/>
    <property type="molecule type" value="Genomic_DNA"/>
</dbReference>
<dbReference type="SFLD" id="SFLDG01389">
    <property type="entry name" value="menaquinone_synthsis_involved"/>
    <property type="match status" value="1"/>
</dbReference>
<dbReference type="InterPro" id="IPR045567">
    <property type="entry name" value="CofH/MnqC-like_C"/>
</dbReference>